<accession>A0A1Y2ICA0</accession>
<name>A0A1Y2ICA0_TRAC3</name>
<sequence length="83" mass="9269">MQQSSDVPPATQPGEAVTAALLGTLSLVLPVRASPRPMACARRGTRRYKRFLRKILREITTYLRRNSARTCNHTTTEILVICS</sequence>
<dbReference type="EMBL" id="KZ084134">
    <property type="protein sequence ID" value="OSC98768.1"/>
    <property type="molecule type" value="Genomic_DNA"/>
</dbReference>
<evidence type="ECO:0000313" key="2">
    <source>
        <dbReference type="Proteomes" id="UP000193067"/>
    </source>
</evidence>
<organism evidence="1 2">
    <name type="scientific">Trametes coccinea (strain BRFM310)</name>
    <name type="common">Pycnoporus coccineus</name>
    <dbReference type="NCBI Taxonomy" id="1353009"/>
    <lineage>
        <taxon>Eukaryota</taxon>
        <taxon>Fungi</taxon>
        <taxon>Dikarya</taxon>
        <taxon>Basidiomycota</taxon>
        <taxon>Agaricomycotina</taxon>
        <taxon>Agaricomycetes</taxon>
        <taxon>Polyporales</taxon>
        <taxon>Polyporaceae</taxon>
        <taxon>Trametes</taxon>
    </lineage>
</organism>
<proteinExistence type="predicted"/>
<dbReference type="AlphaFoldDB" id="A0A1Y2ICA0"/>
<evidence type="ECO:0000313" key="1">
    <source>
        <dbReference type="EMBL" id="OSC98768.1"/>
    </source>
</evidence>
<reference evidence="1 2" key="1">
    <citation type="journal article" date="2015" name="Biotechnol. Biofuels">
        <title>Enhanced degradation of softwood versus hardwood by the white-rot fungus Pycnoporus coccineus.</title>
        <authorList>
            <person name="Couturier M."/>
            <person name="Navarro D."/>
            <person name="Chevret D."/>
            <person name="Henrissat B."/>
            <person name="Piumi F."/>
            <person name="Ruiz-Duenas F.J."/>
            <person name="Martinez A.T."/>
            <person name="Grigoriev I.V."/>
            <person name="Riley R."/>
            <person name="Lipzen A."/>
            <person name="Berrin J.G."/>
            <person name="Master E.R."/>
            <person name="Rosso M.N."/>
        </authorList>
    </citation>
    <scope>NUCLEOTIDE SEQUENCE [LARGE SCALE GENOMIC DNA]</scope>
    <source>
        <strain evidence="1 2">BRFM310</strain>
    </source>
</reference>
<gene>
    <name evidence="1" type="ORF">PYCCODRAFT_912292</name>
</gene>
<protein>
    <submittedName>
        <fullName evidence="1">Uncharacterized protein</fullName>
    </submittedName>
</protein>
<dbReference type="Proteomes" id="UP000193067">
    <property type="component" value="Unassembled WGS sequence"/>
</dbReference>
<keyword evidence="2" id="KW-1185">Reference proteome</keyword>